<dbReference type="InterPro" id="IPR009097">
    <property type="entry name" value="Cyclic_Pdiesterase"/>
</dbReference>
<feature type="compositionally biased region" description="Low complexity" evidence="1">
    <location>
        <begin position="9"/>
        <end position="18"/>
    </location>
</feature>
<dbReference type="PANTHER" id="PTHR13360">
    <property type="entry name" value="ACTIVATING SIGNAL COINTEGRATOR 1 COMPLEX SUBUNIT 1"/>
    <property type="match status" value="1"/>
</dbReference>
<organism evidence="3 4">
    <name type="scientific">Venturia inaequalis</name>
    <name type="common">Apple scab fungus</name>
    <dbReference type="NCBI Taxonomy" id="5025"/>
    <lineage>
        <taxon>Eukaryota</taxon>
        <taxon>Fungi</taxon>
        <taxon>Dikarya</taxon>
        <taxon>Ascomycota</taxon>
        <taxon>Pezizomycotina</taxon>
        <taxon>Dothideomycetes</taxon>
        <taxon>Pleosporomycetidae</taxon>
        <taxon>Venturiales</taxon>
        <taxon>Venturiaceae</taxon>
        <taxon>Venturia</taxon>
    </lineage>
</organism>
<dbReference type="Pfam" id="PF10469">
    <property type="entry name" value="AKAP7_NLS"/>
    <property type="match status" value="1"/>
</dbReference>
<evidence type="ECO:0000256" key="1">
    <source>
        <dbReference type="SAM" id="MobiDB-lite"/>
    </source>
</evidence>
<dbReference type="GO" id="GO:0006355">
    <property type="term" value="P:regulation of DNA-templated transcription"/>
    <property type="evidence" value="ECO:0007669"/>
    <property type="project" value="TreeGrafter"/>
</dbReference>
<feature type="domain" description="A-kinase anchor protein 7-like phosphoesterase" evidence="2">
    <location>
        <begin position="27"/>
        <end position="241"/>
    </location>
</feature>
<dbReference type="EMBL" id="WNWS01000604">
    <property type="protein sequence ID" value="KAE9965328.1"/>
    <property type="molecule type" value="Genomic_DNA"/>
</dbReference>
<comment type="caution">
    <text evidence="3">The sequence shown here is derived from an EMBL/GenBank/DDBJ whole genome shotgun (WGS) entry which is preliminary data.</text>
</comment>
<reference evidence="3 4" key="1">
    <citation type="submission" date="2018-12" db="EMBL/GenBank/DDBJ databases">
        <title>Venturia inaequalis Genome Resource.</title>
        <authorList>
            <person name="Lichtner F.J."/>
        </authorList>
    </citation>
    <scope>NUCLEOTIDE SEQUENCE [LARGE SCALE GENOMIC DNA]</scope>
    <source>
        <strain evidence="3 4">120213</strain>
    </source>
</reference>
<evidence type="ECO:0000313" key="4">
    <source>
        <dbReference type="Proteomes" id="UP000447873"/>
    </source>
</evidence>
<dbReference type="InterPro" id="IPR019510">
    <property type="entry name" value="AKAP7-like_phosphoesterase"/>
</dbReference>
<feature type="region of interest" description="Disordered" evidence="1">
    <location>
        <begin position="1"/>
        <end position="22"/>
    </location>
</feature>
<sequence>MHKSRYKRGQSSGSSKKSGLPKRPPLTHFLCLPLVTEISRPQLEASLFQFQESLSTKFADGLPAVNDAPRKVGQAPRTLLIPPRAIRPVGTIHFTLGVMSLETGSRVQEAVEFLKGLDVKTMVEESVRNNDLSNMSLTSLHCMHEPKSTSVLYAGPGEESNGLFQTAVSIQNLFIKQGYLIPDDRPFKLHATIVNTIYSNTYQKRSPRFNAEGLLNEWKDFLWAKDFPIEKVALCEMGAKKIRDANGEIVGEEYEEIASIPFLA</sequence>
<dbReference type="AlphaFoldDB" id="A0A8H3U9I7"/>
<protein>
    <recommendedName>
        <fullName evidence="2">A-kinase anchor protein 7-like phosphoesterase domain-containing protein</fullName>
    </recommendedName>
</protein>
<accession>A0A8H3U9I7</accession>
<evidence type="ECO:0000259" key="2">
    <source>
        <dbReference type="Pfam" id="PF10469"/>
    </source>
</evidence>
<dbReference type="SUPFAM" id="SSF55144">
    <property type="entry name" value="LigT-like"/>
    <property type="match status" value="1"/>
</dbReference>
<name>A0A8H3U9I7_VENIN</name>
<dbReference type="PANTHER" id="PTHR13360:SF1">
    <property type="entry name" value="ACTIVATING SIGNAL COINTEGRATOR 1 COMPLEX SUBUNIT 1"/>
    <property type="match status" value="1"/>
</dbReference>
<dbReference type="Gene3D" id="3.90.1140.10">
    <property type="entry name" value="Cyclic phosphodiesterase"/>
    <property type="match status" value="1"/>
</dbReference>
<proteinExistence type="predicted"/>
<dbReference type="Proteomes" id="UP000447873">
    <property type="component" value="Unassembled WGS sequence"/>
</dbReference>
<evidence type="ECO:0000313" key="3">
    <source>
        <dbReference type="EMBL" id="KAE9965328.1"/>
    </source>
</evidence>
<dbReference type="GO" id="GO:0006307">
    <property type="term" value="P:DNA alkylation repair"/>
    <property type="evidence" value="ECO:0007669"/>
    <property type="project" value="InterPro"/>
</dbReference>
<dbReference type="GO" id="GO:0005634">
    <property type="term" value="C:nucleus"/>
    <property type="evidence" value="ECO:0007669"/>
    <property type="project" value="TreeGrafter"/>
</dbReference>
<gene>
    <name evidence="3" type="ORF">EG328_009811</name>
</gene>
<dbReference type="InterPro" id="IPR009210">
    <property type="entry name" value="ASCC1"/>
</dbReference>